<sequence length="124" mass="14281">TISGTTINLWLLVHGIATIFEITIGRNNCISELKKVIKKAREPEFNNFAPDRLKLLKLKNPINDNQISNIQNLTLQDYKNEYDNVYLMKDMQKIVTYWSENQAPPENLIHIIVEVLDIIGDASK</sequence>
<evidence type="ECO:0000256" key="3">
    <source>
        <dbReference type="ARBA" id="ARBA00022525"/>
    </source>
</evidence>
<keyword evidence="7" id="KW-1185">Reference proteome</keyword>
<gene>
    <name evidence="6" type="ORF">RhiirA4_465809</name>
</gene>
<dbReference type="Proteomes" id="UP000234323">
    <property type="component" value="Unassembled WGS sequence"/>
</dbReference>
<proteinExistence type="predicted"/>
<dbReference type="AlphaFoldDB" id="A0A2I1GSU0"/>
<keyword evidence="3" id="KW-0964">Secreted</keyword>
<dbReference type="VEuPathDB" id="FungiDB:RhiirFUN_023223"/>
<keyword evidence="4" id="KW-0732">Signal</keyword>
<feature type="non-terminal residue" evidence="6">
    <location>
        <position position="1"/>
    </location>
</feature>
<evidence type="ECO:0000256" key="1">
    <source>
        <dbReference type="ARBA" id="ARBA00004340"/>
    </source>
</evidence>
<comment type="subcellular location">
    <subcellularLocation>
        <location evidence="1">Host cell</location>
    </subcellularLocation>
    <subcellularLocation>
        <location evidence="2">Secreted</location>
    </subcellularLocation>
</comment>
<evidence type="ECO:0000259" key="5">
    <source>
        <dbReference type="Pfam" id="PF20147"/>
    </source>
</evidence>
<feature type="chain" id="PRO_5014168252" description="Crinkler effector protein N-terminal domain-containing protein" evidence="4">
    <location>
        <begin position="26"/>
        <end position="124"/>
    </location>
</feature>
<dbReference type="VEuPathDB" id="FungiDB:FUN_009389"/>
<organism evidence="6 7">
    <name type="scientific">Rhizophagus irregularis</name>
    <dbReference type="NCBI Taxonomy" id="588596"/>
    <lineage>
        <taxon>Eukaryota</taxon>
        <taxon>Fungi</taxon>
        <taxon>Fungi incertae sedis</taxon>
        <taxon>Mucoromycota</taxon>
        <taxon>Glomeromycotina</taxon>
        <taxon>Glomeromycetes</taxon>
        <taxon>Glomerales</taxon>
        <taxon>Glomeraceae</taxon>
        <taxon>Rhizophagus</taxon>
    </lineage>
</organism>
<evidence type="ECO:0000313" key="6">
    <source>
        <dbReference type="EMBL" id="PKY49716.1"/>
    </source>
</evidence>
<name>A0A2I1GSU0_9GLOM</name>
<feature type="domain" description="Crinkler effector protein N-terminal" evidence="5">
    <location>
        <begin position="7"/>
        <end position="114"/>
    </location>
</feature>
<evidence type="ECO:0000313" key="7">
    <source>
        <dbReference type="Proteomes" id="UP000234323"/>
    </source>
</evidence>
<feature type="signal peptide" evidence="4">
    <location>
        <begin position="1"/>
        <end position="25"/>
    </location>
</feature>
<dbReference type="InterPro" id="IPR045379">
    <property type="entry name" value="Crinkler_N"/>
</dbReference>
<evidence type="ECO:0000256" key="4">
    <source>
        <dbReference type="SAM" id="SignalP"/>
    </source>
</evidence>
<dbReference type="GO" id="GO:0005576">
    <property type="term" value="C:extracellular region"/>
    <property type="evidence" value="ECO:0007669"/>
    <property type="project" value="UniProtKB-SubCell"/>
</dbReference>
<reference evidence="6 7" key="1">
    <citation type="submission" date="2015-10" db="EMBL/GenBank/DDBJ databases">
        <title>Genome analyses suggest a sexual origin of heterokaryosis in a supposedly ancient asexual fungus.</title>
        <authorList>
            <person name="Ropars J."/>
            <person name="Sedzielewska K."/>
            <person name="Noel J."/>
            <person name="Charron P."/>
            <person name="Farinelli L."/>
            <person name="Marton T."/>
            <person name="Kruger M."/>
            <person name="Pelin A."/>
            <person name="Brachmann A."/>
            <person name="Corradi N."/>
        </authorList>
    </citation>
    <scope>NUCLEOTIDE SEQUENCE [LARGE SCALE GENOMIC DNA]</scope>
    <source>
        <strain evidence="6 7">A4</strain>
    </source>
</reference>
<accession>A0A2I1GSU0</accession>
<dbReference type="EMBL" id="LLXI01000774">
    <property type="protein sequence ID" value="PKY49716.1"/>
    <property type="molecule type" value="Genomic_DNA"/>
</dbReference>
<dbReference type="VEuPathDB" id="FungiDB:RhiirA1_470019"/>
<protein>
    <recommendedName>
        <fullName evidence="5">Crinkler effector protein N-terminal domain-containing protein</fullName>
    </recommendedName>
</protein>
<dbReference type="GO" id="GO:0043657">
    <property type="term" value="C:host cell"/>
    <property type="evidence" value="ECO:0007669"/>
    <property type="project" value="UniProtKB-SubCell"/>
</dbReference>
<evidence type="ECO:0000256" key="2">
    <source>
        <dbReference type="ARBA" id="ARBA00004613"/>
    </source>
</evidence>
<comment type="caution">
    <text evidence="6">The sequence shown here is derived from an EMBL/GenBank/DDBJ whole genome shotgun (WGS) entry which is preliminary data.</text>
</comment>
<dbReference type="Pfam" id="PF20147">
    <property type="entry name" value="Crinkler"/>
    <property type="match status" value="1"/>
</dbReference>